<dbReference type="PROSITE" id="PS50853">
    <property type="entry name" value="FN3"/>
    <property type="match status" value="2"/>
</dbReference>
<dbReference type="AlphaFoldDB" id="A0A1G7ICM3"/>
<dbReference type="PANTHER" id="PTHR13817:SF166">
    <property type="entry name" value="NEURONAL IGCAM-RELATED"/>
    <property type="match status" value="1"/>
</dbReference>
<dbReference type="CDD" id="cd00063">
    <property type="entry name" value="FN3"/>
    <property type="match status" value="2"/>
</dbReference>
<feature type="domain" description="Fibronectin type-III" evidence="4">
    <location>
        <begin position="412"/>
        <end position="502"/>
    </location>
</feature>
<dbReference type="InterPro" id="IPR036116">
    <property type="entry name" value="FN3_sf"/>
</dbReference>
<dbReference type="Pfam" id="PF18962">
    <property type="entry name" value="Por_Secre_tail"/>
    <property type="match status" value="1"/>
</dbReference>
<evidence type="ECO:0000256" key="2">
    <source>
        <dbReference type="SAM" id="SignalP"/>
    </source>
</evidence>
<dbReference type="SMART" id="SM00060">
    <property type="entry name" value="FN3"/>
    <property type="match status" value="4"/>
</dbReference>
<dbReference type="NCBIfam" id="TIGR04183">
    <property type="entry name" value="Por_Secre_tail"/>
    <property type="match status" value="1"/>
</dbReference>
<evidence type="ECO:0000313" key="6">
    <source>
        <dbReference type="Proteomes" id="UP000199045"/>
    </source>
</evidence>
<name>A0A1G7ICM3_CHIFI</name>
<proteinExistence type="predicted"/>
<dbReference type="Pfam" id="PF00041">
    <property type="entry name" value="fn3"/>
    <property type="match status" value="1"/>
</dbReference>
<dbReference type="InterPro" id="IPR003961">
    <property type="entry name" value="FN3_dom"/>
</dbReference>
<dbReference type="InterPro" id="IPR013783">
    <property type="entry name" value="Ig-like_fold"/>
</dbReference>
<evidence type="ECO:0000259" key="3">
    <source>
        <dbReference type="PROSITE" id="PS50022"/>
    </source>
</evidence>
<sequence length="863" mass="95942">MRMRNFTKLSLYVALLCSAVPVLAQTDITSSAGVLTAQYSNSNAAENYPKLIDNNVNTKYYIAKTAIWVQFEAARSAIVNQYSITSANDFDTRDPKDWNLQASDDGRTWTTLNTQTGQSFTARFQTKTYSFTNTTPYLYYRLNITANNGAGAIQFAEWELLGTLGGPAAGPSGLTATLQPGYKASLSWSDNATNETGYRIESSLDAVTFLPRATVGANVTSYTDSSLSIGTNFVYRVRAVNATGVSVADTSEVVTTANVPTGNDITNFTDAVVTDQYNTTGAEGLAKVVDNNTYSKYLAWAPVTWIRYYLPGGAVATMYSITSANDAVDRDPKNWVFQGSNNGSTWTDLQVQGNQLFTTRFKKRTYVVPNTTSYKYYRLNITANNGAGITQLAELEIFGTGTGTVDTFAPAAPSGFTTQAVSSNQIILNWQDNAATETSYRLERTTDTLNWDDAFVLAANTSRYFSLDLSPLTTYYYRVRAENANGVSAWITGSNTTLTDAVPATWQEHWAGHTELLSRVYSNSSVNIWFDDAVSRSATWMNQDFTDVWEYVKQNYGSFSDPKLNMIFHSKSGYSGGHPSVVFDADHDYKNSGDLGGSWETREGWNLHASIHEVGHIVEGGSKGIHNSPSFPIWGDSKWAEIFIYDVMKRLGWEGDAQQAYNDFVVKEESFPKPGTHWFRDWFFPIYDRADSSAALNRYFDLLAQYFPQHNGEYTRDLNLGEFIHFWSGAAQFSLEAQADTAFGWSTDVEMQFKQAQIDFPFTYPQPLNINTTAVAPVKEKSVLHIWPNPASNTLNLSLPADNKVYTVDVYSIAGVRRLSQRIKGNYNNLNISSLPDGVYIVTVRDNKQVIQQEKIVVSNTSR</sequence>
<evidence type="ECO:0000259" key="4">
    <source>
        <dbReference type="PROSITE" id="PS50853"/>
    </source>
</evidence>
<protein>
    <submittedName>
        <fullName evidence="5">Por secretion system C-terminal sorting domain-containing protein</fullName>
    </submittedName>
</protein>
<dbReference type="Gene3D" id="2.60.120.260">
    <property type="entry name" value="Galactose-binding domain-like"/>
    <property type="match status" value="2"/>
</dbReference>
<dbReference type="InterPro" id="IPR050964">
    <property type="entry name" value="Striated_Muscle_Regulatory"/>
</dbReference>
<dbReference type="InterPro" id="IPR008979">
    <property type="entry name" value="Galactose-bd-like_sf"/>
</dbReference>
<evidence type="ECO:0000256" key="1">
    <source>
        <dbReference type="ARBA" id="ARBA00022737"/>
    </source>
</evidence>
<dbReference type="InterPro" id="IPR000421">
    <property type="entry name" value="FA58C"/>
</dbReference>
<organism evidence="5 6">
    <name type="scientific">Chitinophaga filiformis</name>
    <name type="common">Myxococcus filiformis</name>
    <name type="synonym">Flexibacter filiformis</name>
    <dbReference type="NCBI Taxonomy" id="104663"/>
    <lineage>
        <taxon>Bacteria</taxon>
        <taxon>Pseudomonadati</taxon>
        <taxon>Bacteroidota</taxon>
        <taxon>Chitinophagia</taxon>
        <taxon>Chitinophagales</taxon>
        <taxon>Chitinophagaceae</taxon>
        <taxon>Chitinophaga</taxon>
    </lineage>
</organism>
<dbReference type="SUPFAM" id="SSF49265">
    <property type="entry name" value="Fibronectin type III"/>
    <property type="match status" value="2"/>
</dbReference>
<feature type="chain" id="PRO_5011534700" evidence="2">
    <location>
        <begin position="25"/>
        <end position="863"/>
    </location>
</feature>
<dbReference type="PANTHER" id="PTHR13817">
    <property type="entry name" value="TITIN"/>
    <property type="match status" value="1"/>
</dbReference>
<dbReference type="Gene3D" id="2.60.40.10">
    <property type="entry name" value="Immunoglobulins"/>
    <property type="match status" value="2"/>
</dbReference>
<dbReference type="OrthoDB" id="5134860at2"/>
<dbReference type="STRING" id="104663.SAMN04488121_101802"/>
<gene>
    <name evidence="5" type="ORF">SAMN04488121_101802</name>
</gene>
<evidence type="ECO:0000313" key="5">
    <source>
        <dbReference type="EMBL" id="SDF10461.1"/>
    </source>
</evidence>
<dbReference type="Pfam" id="PF00754">
    <property type="entry name" value="F5_F8_type_C"/>
    <property type="match status" value="1"/>
</dbReference>
<keyword evidence="2" id="KW-0732">Signal</keyword>
<dbReference type="SUPFAM" id="SSF49785">
    <property type="entry name" value="Galactose-binding domain-like"/>
    <property type="match status" value="2"/>
</dbReference>
<dbReference type="PROSITE" id="PS50022">
    <property type="entry name" value="FA58C_3"/>
    <property type="match status" value="1"/>
</dbReference>
<dbReference type="EMBL" id="FNBN01000001">
    <property type="protein sequence ID" value="SDF10461.1"/>
    <property type="molecule type" value="Genomic_DNA"/>
</dbReference>
<feature type="signal peptide" evidence="2">
    <location>
        <begin position="1"/>
        <end position="24"/>
    </location>
</feature>
<dbReference type="Proteomes" id="UP000199045">
    <property type="component" value="Unassembled WGS sequence"/>
</dbReference>
<reference evidence="5 6" key="1">
    <citation type="submission" date="2016-10" db="EMBL/GenBank/DDBJ databases">
        <authorList>
            <person name="de Groot N.N."/>
        </authorList>
    </citation>
    <scope>NUCLEOTIDE SEQUENCE [LARGE SCALE GENOMIC DNA]</scope>
    <source>
        <strain evidence="5 6">DSM 527</strain>
    </source>
</reference>
<dbReference type="InterPro" id="IPR026444">
    <property type="entry name" value="Secre_tail"/>
</dbReference>
<feature type="domain" description="F5/8 type C" evidence="3">
    <location>
        <begin position="17"/>
        <end position="163"/>
    </location>
</feature>
<feature type="domain" description="Fibronectin type-III" evidence="4">
    <location>
        <begin position="170"/>
        <end position="259"/>
    </location>
</feature>
<keyword evidence="1" id="KW-0677">Repeat</keyword>
<accession>A0A1G7ICM3</accession>